<evidence type="ECO:0000313" key="5">
    <source>
        <dbReference type="Proteomes" id="UP000008062"/>
    </source>
</evidence>
<dbReference type="CDD" id="cd05233">
    <property type="entry name" value="SDR_c"/>
    <property type="match status" value="1"/>
</dbReference>
<dbReference type="Gene3D" id="3.40.50.720">
    <property type="entry name" value="NAD(P)-binding Rossmann-like Domain"/>
    <property type="match status" value="1"/>
</dbReference>
<sequence>MENLFSVAGLVAVVTGGGTGLGLYTAQALDANGAKAVYVVGRRADPLQKAAESAVNGSIIPLVGDVTDVDSLNDVVAVVEKEQGFVNVVFANAGTTGVCHDPDDNVQTGTAGQFQSKMLKPELLQEFTQILNVNTTAVFYTAMAFLELLDKGNRQGNVVQDSQIVVTTSAAAYDRSLLPTLTAYCTSKAASSGLAEILSTKFAQRSLRIRVNSLAPGHYPTEMNSAYMAMFPPYTNSRSEGAFQGARSLPREMCPAERSGSPEDIAGAVLFLASRAGAYLNGTTLLSLKVLPSPLFELAVHLPGSNFGNAPSNHIDGQLLVVLFDREGLHAIRRWAMLSHFQLVDQRKDLNMSDEVAEIVRIARSALDALPKFGNGQPLG</sequence>
<dbReference type="Proteomes" id="UP000008062">
    <property type="component" value="Chromosome 2"/>
</dbReference>
<evidence type="ECO:0000313" key="4">
    <source>
        <dbReference type="EMBL" id="EGP90778.1"/>
    </source>
</evidence>
<dbReference type="AlphaFoldDB" id="F9X215"/>
<evidence type="ECO:0000256" key="3">
    <source>
        <dbReference type="ARBA" id="ARBA00023002"/>
    </source>
</evidence>
<dbReference type="EMBL" id="CM001197">
    <property type="protein sequence ID" value="EGP90778.1"/>
    <property type="molecule type" value="Genomic_DNA"/>
</dbReference>
<dbReference type="KEGG" id="ztr:MYCGRDRAFT_90360"/>
<organism evidence="4 5">
    <name type="scientific">Zymoseptoria tritici (strain CBS 115943 / IPO323)</name>
    <name type="common">Speckled leaf blotch fungus</name>
    <name type="synonym">Septoria tritici</name>
    <dbReference type="NCBI Taxonomy" id="336722"/>
    <lineage>
        <taxon>Eukaryota</taxon>
        <taxon>Fungi</taxon>
        <taxon>Dikarya</taxon>
        <taxon>Ascomycota</taxon>
        <taxon>Pezizomycotina</taxon>
        <taxon>Dothideomycetes</taxon>
        <taxon>Dothideomycetidae</taxon>
        <taxon>Mycosphaerellales</taxon>
        <taxon>Mycosphaerellaceae</taxon>
        <taxon>Zymoseptoria</taxon>
    </lineage>
</organism>
<dbReference type="InterPro" id="IPR020904">
    <property type="entry name" value="Sc_DH/Rdtase_CS"/>
</dbReference>
<dbReference type="GeneID" id="13403742"/>
<dbReference type="InParanoid" id="F9X215"/>
<dbReference type="eggNOG" id="KOG0725">
    <property type="taxonomic scope" value="Eukaryota"/>
</dbReference>
<proteinExistence type="inferred from homology"/>
<dbReference type="Pfam" id="PF00106">
    <property type="entry name" value="adh_short"/>
    <property type="match status" value="1"/>
</dbReference>
<dbReference type="SUPFAM" id="SSF51735">
    <property type="entry name" value="NAD(P)-binding Rossmann-fold domains"/>
    <property type="match status" value="1"/>
</dbReference>
<dbReference type="GO" id="GO:0016491">
    <property type="term" value="F:oxidoreductase activity"/>
    <property type="evidence" value="ECO:0007669"/>
    <property type="project" value="UniProtKB-KW"/>
</dbReference>
<accession>F9X215</accession>
<dbReference type="InterPro" id="IPR002347">
    <property type="entry name" value="SDR_fam"/>
</dbReference>
<dbReference type="InterPro" id="IPR052178">
    <property type="entry name" value="Sec_Metab_Biosynth_SDR"/>
</dbReference>
<protein>
    <submittedName>
        <fullName evidence="4">Uncharacterized protein</fullName>
    </submittedName>
</protein>
<keyword evidence="2" id="KW-0521">NADP</keyword>
<keyword evidence="5" id="KW-1185">Reference proteome</keyword>
<dbReference type="OMA" id="DYLWNWD"/>
<dbReference type="PANTHER" id="PTHR43618">
    <property type="entry name" value="7-ALPHA-HYDROXYSTEROID DEHYDROGENASE"/>
    <property type="match status" value="1"/>
</dbReference>
<gene>
    <name evidence="4" type="ORF">MYCGRDRAFT_90360</name>
</gene>
<dbReference type="PROSITE" id="PS00061">
    <property type="entry name" value="ADH_SHORT"/>
    <property type="match status" value="1"/>
</dbReference>
<name>F9X215_ZYMTI</name>
<dbReference type="OrthoDB" id="2898618at2759"/>
<dbReference type="HOGENOM" id="CLU_010194_12_1_1"/>
<dbReference type="InterPro" id="IPR036291">
    <property type="entry name" value="NAD(P)-bd_dom_sf"/>
</dbReference>
<dbReference type="PRINTS" id="PR00081">
    <property type="entry name" value="GDHRDH"/>
</dbReference>
<evidence type="ECO:0000256" key="2">
    <source>
        <dbReference type="ARBA" id="ARBA00022857"/>
    </source>
</evidence>
<dbReference type="RefSeq" id="XP_003855802.1">
    <property type="nucleotide sequence ID" value="XM_003855754.1"/>
</dbReference>
<reference evidence="4 5" key="1">
    <citation type="journal article" date="2011" name="PLoS Genet.">
        <title>Finished genome of the fungal wheat pathogen Mycosphaerella graminicola reveals dispensome structure, chromosome plasticity, and stealth pathogenesis.</title>
        <authorList>
            <person name="Goodwin S.B."/>
            <person name="Ben M'barek S."/>
            <person name="Dhillon B."/>
            <person name="Wittenberg A.H.J."/>
            <person name="Crane C.F."/>
            <person name="Hane J.K."/>
            <person name="Foster A.J."/>
            <person name="Van der Lee T.A.J."/>
            <person name="Grimwood J."/>
            <person name="Aerts A."/>
            <person name="Antoniw J."/>
            <person name="Bailey A."/>
            <person name="Bluhm B."/>
            <person name="Bowler J."/>
            <person name="Bristow J."/>
            <person name="van der Burgt A."/>
            <person name="Canto-Canche B."/>
            <person name="Churchill A.C.L."/>
            <person name="Conde-Ferraez L."/>
            <person name="Cools H.J."/>
            <person name="Coutinho P.M."/>
            <person name="Csukai M."/>
            <person name="Dehal P."/>
            <person name="De Wit P."/>
            <person name="Donzelli B."/>
            <person name="van de Geest H.C."/>
            <person name="van Ham R.C.H.J."/>
            <person name="Hammond-Kosack K.E."/>
            <person name="Henrissat B."/>
            <person name="Kilian A."/>
            <person name="Kobayashi A.K."/>
            <person name="Koopmann E."/>
            <person name="Kourmpetis Y."/>
            <person name="Kuzniar A."/>
            <person name="Lindquist E."/>
            <person name="Lombard V."/>
            <person name="Maliepaard C."/>
            <person name="Martins N."/>
            <person name="Mehrabi R."/>
            <person name="Nap J.P.H."/>
            <person name="Ponomarenko A."/>
            <person name="Rudd J.J."/>
            <person name="Salamov A."/>
            <person name="Schmutz J."/>
            <person name="Schouten H.J."/>
            <person name="Shapiro H."/>
            <person name="Stergiopoulos I."/>
            <person name="Torriani S.F.F."/>
            <person name="Tu H."/>
            <person name="de Vries R.P."/>
            <person name="Waalwijk C."/>
            <person name="Ware S.B."/>
            <person name="Wiebenga A."/>
            <person name="Zwiers L.-H."/>
            <person name="Oliver R.P."/>
            <person name="Grigoriev I.V."/>
            <person name="Kema G.H.J."/>
        </authorList>
    </citation>
    <scope>NUCLEOTIDE SEQUENCE [LARGE SCALE GENOMIC DNA]</scope>
    <source>
        <strain evidence="5">CBS 115943 / IPO323</strain>
    </source>
</reference>
<dbReference type="PANTHER" id="PTHR43618:SF18">
    <property type="entry name" value="SHORT CHAIN DEHYDROGENASE_REDUCTASE FAMILY (AFU_ORTHOLOGUE AFUA_5G12480)"/>
    <property type="match status" value="1"/>
</dbReference>
<keyword evidence="3" id="KW-0560">Oxidoreductase</keyword>
<comment type="similarity">
    <text evidence="1">Belongs to the short-chain dehydrogenases/reductases (SDR) family.</text>
</comment>
<evidence type="ECO:0000256" key="1">
    <source>
        <dbReference type="ARBA" id="ARBA00006484"/>
    </source>
</evidence>